<dbReference type="InterPro" id="IPR025846">
    <property type="entry name" value="TBL_N"/>
</dbReference>
<dbReference type="Proteomes" id="UP000631114">
    <property type="component" value="Unassembled WGS sequence"/>
</dbReference>
<evidence type="ECO:0000259" key="8">
    <source>
        <dbReference type="Pfam" id="PF14416"/>
    </source>
</evidence>
<evidence type="ECO:0000313" key="9">
    <source>
        <dbReference type="EMBL" id="KAF9620652.1"/>
    </source>
</evidence>
<dbReference type="Pfam" id="PF13839">
    <property type="entry name" value="PC-Esterase"/>
    <property type="match status" value="1"/>
</dbReference>
<dbReference type="PANTHER" id="PTHR32285:SF372">
    <property type="entry name" value="PROTEIN TRICHOME BIREFRINGENCE-LIKE 43"/>
    <property type="match status" value="1"/>
</dbReference>
<keyword evidence="10" id="KW-1185">Reference proteome</keyword>
<keyword evidence="5" id="KW-1133">Transmembrane helix</keyword>
<evidence type="ECO:0000256" key="5">
    <source>
        <dbReference type="ARBA" id="ARBA00022989"/>
    </source>
</evidence>
<name>A0A835IQ53_9MAGN</name>
<evidence type="ECO:0000256" key="6">
    <source>
        <dbReference type="ARBA" id="ARBA00023136"/>
    </source>
</evidence>
<evidence type="ECO:0000256" key="1">
    <source>
        <dbReference type="ARBA" id="ARBA00004167"/>
    </source>
</evidence>
<reference evidence="9 10" key="1">
    <citation type="submission" date="2020-10" db="EMBL/GenBank/DDBJ databases">
        <title>The Coptis chinensis genome and diversification of protoberbering-type alkaloids.</title>
        <authorList>
            <person name="Wang B."/>
            <person name="Shu S."/>
            <person name="Song C."/>
            <person name="Liu Y."/>
        </authorList>
    </citation>
    <scope>NUCLEOTIDE SEQUENCE [LARGE SCALE GENOMIC DNA]</scope>
    <source>
        <strain evidence="9">HL-2020</strain>
        <tissue evidence="9">Leaf</tissue>
    </source>
</reference>
<proteinExistence type="inferred from homology"/>
<comment type="subcellular location">
    <subcellularLocation>
        <location evidence="1">Membrane</location>
        <topology evidence="1">Single-pass membrane protein</topology>
    </subcellularLocation>
</comment>
<dbReference type="EMBL" id="JADFTS010000002">
    <property type="protein sequence ID" value="KAF9620652.1"/>
    <property type="molecule type" value="Genomic_DNA"/>
</dbReference>
<comment type="caution">
    <text evidence="9">The sequence shown here is derived from an EMBL/GenBank/DDBJ whole genome shotgun (WGS) entry which is preliminary data.</text>
</comment>
<dbReference type="Pfam" id="PF14416">
    <property type="entry name" value="PMR5N"/>
    <property type="match status" value="1"/>
</dbReference>
<dbReference type="OrthoDB" id="630188at2759"/>
<evidence type="ECO:0000256" key="2">
    <source>
        <dbReference type="ARBA" id="ARBA00007727"/>
    </source>
</evidence>
<feature type="domain" description="Trichome birefringence-like N-terminal" evidence="8">
    <location>
        <begin position="8"/>
        <end position="59"/>
    </location>
</feature>
<evidence type="ECO:0000256" key="4">
    <source>
        <dbReference type="ARBA" id="ARBA00022968"/>
    </source>
</evidence>
<evidence type="ECO:0008006" key="11">
    <source>
        <dbReference type="Google" id="ProtNLM"/>
    </source>
</evidence>
<protein>
    <recommendedName>
        <fullName evidence="11">Trichome birefringence-like N-terminal domain-containing protein</fullName>
    </recommendedName>
</protein>
<feature type="domain" description="Trichome birefringence-like C-terminal" evidence="7">
    <location>
        <begin position="61"/>
        <end position="326"/>
    </location>
</feature>
<evidence type="ECO:0000256" key="3">
    <source>
        <dbReference type="ARBA" id="ARBA00022692"/>
    </source>
</evidence>
<keyword evidence="4" id="KW-0735">Signal-anchor</keyword>
<gene>
    <name evidence="9" type="ORF">IFM89_013678</name>
</gene>
<organism evidence="9 10">
    <name type="scientific">Coptis chinensis</name>
    <dbReference type="NCBI Taxonomy" id="261450"/>
    <lineage>
        <taxon>Eukaryota</taxon>
        <taxon>Viridiplantae</taxon>
        <taxon>Streptophyta</taxon>
        <taxon>Embryophyta</taxon>
        <taxon>Tracheophyta</taxon>
        <taxon>Spermatophyta</taxon>
        <taxon>Magnoliopsida</taxon>
        <taxon>Ranunculales</taxon>
        <taxon>Ranunculaceae</taxon>
        <taxon>Coptidoideae</taxon>
        <taxon>Coptis</taxon>
    </lineage>
</organism>
<dbReference type="InterPro" id="IPR029962">
    <property type="entry name" value="TBL"/>
</dbReference>
<accession>A0A835IQ53</accession>
<dbReference type="GO" id="GO:0005794">
    <property type="term" value="C:Golgi apparatus"/>
    <property type="evidence" value="ECO:0007669"/>
    <property type="project" value="TreeGrafter"/>
</dbReference>
<dbReference type="AlphaFoldDB" id="A0A835IQ53"/>
<keyword evidence="3" id="KW-0812">Transmembrane</keyword>
<dbReference type="InterPro" id="IPR026057">
    <property type="entry name" value="TBL_C"/>
</dbReference>
<sequence>MEKLQTYGCDLFQGTWVYDASYPLYDSTKCPFIETPFNCLKNGRPDKQYLKYRWKPNECTLPRFDGRDFLRRFKGKTIMFVGDSLTLNQWQSLTCMLHMAVPNANYTLNRSGGISTFAFPGYGVKFVLFRTGFLVDIVTEKIGRVLKLDSIGYGKVWLRSNMVIFNTWHWWRHSERKQPWDYIQEGKKVYKDMDRLVAYEKALKTWANWVDTKVDPTKTRVLFQGISPDHNSSAEWKNPKAQNCFAQQEPLKGSKYQAGPHPAETVAKKVLSTMKKRVYLLDVTTLSQLRIDGHPSGYSNRGHRGMDCSHWCLAGVPDTWNQILYAVLKRP</sequence>
<keyword evidence="6" id="KW-0472">Membrane</keyword>
<dbReference type="GO" id="GO:0016020">
    <property type="term" value="C:membrane"/>
    <property type="evidence" value="ECO:0007669"/>
    <property type="project" value="UniProtKB-SubCell"/>
</dbReference>
<comment type="similarity">
    <text evidence="2">Belongs to the PC-esterase family. TBL subfamily.</text>
</comment>
<dbReference type="GO" id="GO:0016413">
    <property type="term" value="F:O-acetyltransferase activity"/>
    <property type="evidence" value="ECO:0007669"/>
    <property type="project" value="InterPro"/>
</dbReference>
<dbReference type="PANTHER" id="PTHR32285">
    <property type="entry name" value="PROTEIN TRICHOME BIREFRINGENCE-LIKE 9-RELATED"/>
    <property type="match status" value="1"/>
</dbReference>
<evidence type="ECO:0000313" key="10">
    <source>
        <dbReference type="Proteomes" id="UP000631114"/>
    </source>
</evidence>
<evidence type="ECO:0000259" key="7">
    <source>
        <dbReference type="Pfam" id="PF13839"/>
    </source>
</evidence>